<reference evidence="2" key="2">
    <citation type="submission" date="2020-09" db="EMBL/GenBank/DDBJ databases">
        <authorList>
            <person name="Sun Q."/>
            <person name="Zhou Y."/>
        </authorList>
    </citation>
    <scope>NUCLEOTIDE SEQUENCE</scope>
    <source>
        <strain evidence="2">CGMCC 1.12785</strain>
    </source>
</reference>
<proteinExistence type="predicted"/>
<evidence type="ECO:0000256" key="1">
    <source>
        <dbReference type="SAM" id="MobiDB-lite"/>
    </source>
</evidence>
<name>A0A8J2TXD0_9MICO</name>
<protein>
    <submittedName>
        <fullName evidence="2">Uncharacterized protein</fullName>
    </submittedName>
</protein>
<accession>A0A8J2TXD0</accession>
<reference evidence="2" key="1">
    <citation type="journal article" date="2014" name="Int. J. Syst. Evol. Microbiol.">
        <title>Complete genome sequence of Corynebacterium casei LMG S-19264T (=DSM 44701T), isolated from a smear-ripened cheese.</title>
        <authorList>
            <consortium name="US DOE Joint Genome Institute (JGI-PGF)"/>
            <person name="Walter F."/>
            <person name="Albersmeier A."/>
            <person name="Kalinowski J."/>
            <person name="Ruckert C."/>
        </authorList>
    </citation>
    <scope>NUCLEOTIDE SEQUENCE</scope>
    <source>
        <strain evidence="2">CGMCC 1.12785</strain>
    </source>
</reference>
<gene>
    <name evidence="2" type="ORF">GCM10011333_12090</name>
</gene>
<dbReference type="EMBL" id="BMFY01000004">
    <property type="protein sequence ID" value="GGA10850.1"/>
    <property type="molecule type" value="Genomic_DNA"/>
</dbReference>
<evidence type="ECO:0000313" key="3">
    <source>
        <dbReference type="Proteomes" id="UP000616114"/>
    </source>
</evidence>
<feature type="region of interest" description="Disordered" evidence="1">
    <location>
        <begin position="23"/>
        <end position="51"/>
    </location>
</feature>
<organism evidence="2 3">
    <name type="scientific">Sediminivirga luteola</name>
    <dbReference type="NCBI Taxonomy" id="1774748"/>
    <lineage>
        <taxon>Bacteria</taxon>
        <taxon>Bacillati</taxon>
        <taxon>Actinomycetota</taxon>
        <taxon>Actinomycetes</taxon>
        <taxon>Micrococcales</taxon>
        <taxon>Brevibacteriaceae</taxon>
        <taxon>Sediminivirga</taxon>
    </lineage>
</organism>
<dbReference type="AlphaFoldDB" id="A0A8J2TXD0"/>
<evidence type="ECO:0000313" key="2">
    <source>
        <dbReference type="EMBL" id="GGA10850.1"/>
    </source>
</evidence>
<dbReference type="Proteomes" id="UP000616114">
    <property type="component" value="Unassembled WGS sequence"/>
</dbReference>
<dbReference type="RefSeq" id="WP_188550031.1">
    <property type="nucleotide sequence ID" value="NZ_BMFY01000004.1"/>
</dbReference>
<comment type="caution">
    <text evidence="2">The sequence shown here is derived from an EMBL/GenBank/DDBJ whole genome shotgun (WGS) entry which is preliminary data.</text>
</comment>
<keyword evidence="3" id="KW-1185">Reference proteome</keyword>
<sequence length="172" mass="19668">MTNKTKYTAEDFARAEFARHPDGRIAARVDPDDPDQWRVTSPGGITWRSDQDMADGHWTPVRDPAPITLEALEAAWEQAEKSGDFPRRGDLVIKRRGWGDHVEFRVAYQQHKLFGVDWGKVRILQRAPRRPEGAEELADVMRELAGYALSQRAVDEYADRLAERGVRVVTDR</sequence>